<comment type="caution">
    <text evidence="2">The sequence shown here is derived from an EMBL/GenBank/DDBJ whole genome shotgun (WGS) entry which is preliminary data.</text>
</comment>
<protein>
    <submittedName>
        <fullName evidence="2">Type II toxin-antitoxin system death-on-curing family toxin</fullName>
    </submittedName>
</protein>
<evidence type="ECO:0000259" key="1">
    <source>
        <dbReference type="PROSITE" id="PS51459"/>
    </source>
</evidence>
<organism evidence="2 3">
    <name type="scientific">Cellulomonas denverensis</name>
    <dbReference type="NCBI Taxonomy" id="264297"/>
    <lineage>
        <taxon>Bacteria</taxon>
        <taxon>Bacillati</taxon>
        <taxon>Actinomycetota</taxon>
        <taxon>Actinomycetes</taxon>
        <taxon>Micrococcales</taxon>
        <taxon>Cellulomonadaceae</taxon>
        <taxon>Cellulomonas</taxon>
    </lineage>
</organism>
<accession>A0A7X6R0V6</accession>
<dbReference type="EMBL" id="JAAXOX010000017">
    <property type="protein sequence ID" value="NKY24536.1"/>
    <property type="molecule type" value="Genomic_DNA"/>
</dbReference>
<gene>
    <name evidence="2" type="ORF">HGA03_17900</name>
</gene>
<name>A0A7X6R0V6_9CELL</name>
<dbReference type="Pfam" id="PF02661">
    <property type="entry name" value="Fic"/>
    <property type="match status" value="1"/>
</dbReference>
<dbReference type="PROSITE" id="PS51459">
    <property type="entry name" value="FIDO"/>
    <property type="match status" value="1"/>
</dbReference>
<dbReference type="AlphaFoldDB" id="A0A7X6R0V6"/>
<dbReference type="InterPro" id="IPR036597">
    <property type="entry name" value="Fido-like_dom_sf"/>
</dbReference>
<dbReference type="Gene3D" id="1.20.120.1870">
    <property type="entry name" value="Fic/DOC protein, Fido domain"/>
    <property type="match status" value="1"/>
</dbReference>
<dbReference type="Proteomes" id="UP000581206">
    <property type="component" value="Unassembled WGS sequence"/>
</dbReference>
<evidence type="ECO:0000313" key="3">
    <source>
        <dbReference type="Proteomes" id="UP000581206"/>
    </source>
</evidence>
<sequence length="120" mass="12581">MGPEDLLAAARAFLGTEPVLRDPGGLVAAAAQPATSWEGVPLYPSLDEKAAVLLVGVVSHHPLLDGNKRLGWVSTRLFYALNGRRLSMPVDDAVELVLAVADGSIREVRVIAARLAAATS</sequence>
<dbReference type="InterPro" id="IPR003812">
    <property type="entry name" value="Fido"/>
</dbReference>
<evidence type="ECO:0000313" key="2">
    <source>
        <dbReference type="EMBL" id="NKY24536.1"/>
    </source>
</evidence>
<dbReference type="InterPro" id="IPR053737">
    <property type="entry name" value="Type_II_TA_Toxin"/>
</dbReference>
<reference evidence="2 3" key="1">
    <citation type="submission" date="2020-04" db="EMBL/GenBank/DDBJ databases">
        <title>MicrobeNet Type strains.</title>
        <authorList>
            <person name="Nicholson A.C."/>
        </authorList>
    </citation>
    <scope>NUCLEOTIDE SEQUENCE [LARGE SCALE GENOMIC DNA]</scope>
    <source>
        <strain evidence="2 3">ATCC BAA-788</strain>
    </source>
</reference>
<keyword evidence="3" id="KW-1185">Reference proteome</keyword>
<proteinExistence type="predicted"/>
<feature type="domain" description="Fido" evidence="1">
    <location>
        <begin position="1"/>
        <end position="117"/>
    </location>
</feature>
<dbReference type="SUPFAM" id="SSF140931">
    <property type="entry name" value="Fic-like"/>
    <property type="match status" value="1"/>
</dbReference>